<name>A0AA88DXE9_FICCA</name>
<reference evidence="1" key="1">
    <citation type="submission" date="2023-07" db="EMBL/GenBank/DDBJ databases">
        <title>draft genome sequence of fig (Ficus carica).</title>
        <authorList>
            <person name="Takahashi T."/>
            <person name="Nishimura K."/>
        </authorList>
    </citation>
    <scope>NUCLEOTIDE SEQUENCE</scope>
</reference>
<gene>
    <name evidence="1" type="ORF">TIFTF001_033006</name>
</gene>
<dbReference type="EMBL" id="BTGU01000163">
    <property type="protein sequence ID" value="GMN63932.1"/>
    <property type="molecule type" value="Genomic_DNA"/>
</dbReference>
<comment type="caution">
    <text evidence="1">The sequence shown here is derived from an EMBL/GenBank/DDBJ whole genome shotgun (WGS) entry which is preliminary data.</text>
</comment>
<dbReference type="Proteomes" id="UP001187192">
    <property type="component" value="Unassembled WGS sequence"/>
</dbReference>
<protein>
    <submittedName>
        <fullName evidence="1">Uncharacterized protein</fullName>
    </submittedName>
</protein>
<organism evidence="1 2">
    <name type="scientific">Ficus carica</name>
    <name type="common">Common fig</name>
    <dbReference type="NCBI Taxonomy" id="3494"/>
    <lineage>
        <taxon>Eukaryota</taxon>
        <taxon>Viridiplantae</taxon>
        <taxon>Streptophyta</taxon>
        <taxon>Embryophyta</taxon>
        <taxon>Tracheophyta</taxon>
        <taxon>Spermatophyta</taxon>
        <taxon>Magnoliopsida</taxon>
        <taxon>eudicotyledons</taxon>
        <taxon>Gunneridae</taxon>
        <taxon>Pentapetalae</taxon>
        <taxon>rosids</taxon>
        <taxon>fabids</taxon>
        <taxon>Rosales</taxon>
        <taxon>Moraceae</taxon>
        <taxon>Ficeae</taxon>
        <taxon>Ficus</taxon>
    </lineage>
</organism>
<accession>A0AA88DXE9</accession>
<keyword evidence="2" id="KW-1185">Reference proteome</keyword>
<evidence type="ECO:0000313" key="2">
    <source>
        <dbReference type="Proteomes" id="UP001187192"/>
    </source>
</evidence>
<evidence type="ECO:0000313" key="1">
    <source>
        <dbReference type="EMBL" id="GMN63932.1"/>
    </source>
</evidence>
<proteinExistence type="predicted"/>
<sequence length="102" mass="11143">MPGLELAPKRAGLTGKRGSKLALGQLKSRAGLVLEPGIMLLGLRAEVTGLVGGLDWSCRLGSWAWLAAGFAGLSWSTWIEPQQWLCLRKKGKERKKGMRKEK</sequence>
<dbReference type="AlphaFoldDB" id="A0AA88DXE9"/>